<protein>
    <submittedName>
        <fullName evidence="1">Uncharacterized protein</fullName>
    </submittedName>
</protein>
<comment type="caution">
    <text evidence="1">The sequence shown here is derived from an EMBL/GenBank/DDBJ whole genome shotgun (WGS) entry which is preliminary data.</text>
</comment>
<gene>
    <name evidence="1" type="ORF">SDC9_52489</name>
</gene>
<evidence type="ECO:0000313" key="1">
    <source>
        <dbReference type="EMBL" id="MPM06193.1"/>
    </source>
</evidence>
<accession>A0A644WVU6</accession>
<name>A0A644WVU6_9ZZZZ</name>
<proteinExistence type="predicted"/>
<dbReference type="AlphaFoldDB" id="A0A644WVU6"/>
<dbReference type="EMBL" id="VSSQ01001207">
    <property type="protein sequence ID" value="MPM06193.1"/>
    <property type="molecule type" value="Genomic_DNA"/>
</dbReference>
<reference evidence="1" key="1">
    <citation type="submission" date="2019-08" db="EMBL/GenBank/DDBJ databases">
        <authorList>
            <person name="Kucharzyk K."/>
            <person name="Murdoch R.W."/>
            <person name="Higgins S."/>
            <person name="Loffler F."/>
        </authorList>
    </citation>
    <scope>NUCLEOTIDE SEQUENCE</scope>
</reference>
<sequence length="129" mass="13964">MVELRNLDCVQVFHVGRRRNHEGPVDGLPSRIMRDFPDPLLVAEHGPQVQPGISGFSRDGHGEGVDGDSAFSDDAVPRFGPLGVVADDAARLVRGLRHFQVRMPGEIVTGYGPADDIGRDKQFSCFGVA</sequence>
<organism evidence="1">
    <name type="scientific">bioreactor metagenome</name>
    <dbReference type="NCBI Taxonomy" id="1076179"/>
    <lineage>
        <taxon>unclassified sequences</taxon>
        <taxon>metagenomes</taxon>
        <taxon>ecological metagenomes</taxon>
    </lineage>
</organism>